<comment type="caution">
    <text evidence="2">The sequence shown here is derived from an EMBL/GenBank/DDBJ whole genome shotgun (WGS) entry which is preliminary data.</text>
</comment>
<gene>
    <name evidence="2" type="ORF">CVT63_00070</name>
</gene>
<dbReference type="Proteomes" id="UP000233654">
    <property type="component" value="Unassembled WGS sequence"/>
</dbReference>
<dbReference type="Gene3D" id="3.40.50.2000">
    <property type="entry name" value="Glycogen Phosphorylase B"/>
    <property type="match status" value="1"/>
</dbReference>
<evidence type="ECO:0000313" key="3">
    <source>
        <dbReference type="Proteomes" id="UP000233654"/>
    </source>
</evidence>
<protein>
    <recommendedName>
        <fullName evidence="1">Glycosyltransferase 2-like domain-containing protein</fullName>
    </recommendedName>
</protein>
<feature type="domain" description="Glycosyltransferase 2-like" evidence="1">
    <location>
        <begin position="10"/>
        <end position="180"/>
    </location>
</feature>
<dbReference type="SUPFAM" id="SSF53448">
    <property type="entry name" value="Nucleotide-diphospho-sugar transferases"/>
    <property type="match status" value="1"/>
</dbReference>
<name>A0A2N3G8J5_9ACTN</name>
<dbReference type="InterPro" id="IPR029044">
    <property type="entry name" value="Nucleotide-diphossugar_trans"/>
</dbReference>
<accession>A0A2N3G8J5</accession>
<sequence>MTLERVRPVTVIVLTWNGLEVIKNCLRTVFEKTTHPDFEVLVVDNGSTDGTVEYVRALEGVRLIENSRNLGFVGGNNAGIAATTGDVALLNNDTEIIQGDWLERMQALACSQDEIGVVGCRLINAEGNLVHAGTYMPRPSFWGQEYPGNERDIGQYTRDREVEGVIAACVYIKRRVIEDVGALDAEYFSYFEDTDFCLKAQGAGFKIYCCGGVTVKHLENASTAVNRMDFSGTFRRSREVFLSKWKEFYEESRAHSLTWRSFISGQGTYSRASAKLLWALDRAGVDVNLAFLEGAESAELNDFRLNDMKNRGADRKRPQVLFGPPDMLERADGSYNIGYVFTPYDRFDHSWVKEMNRMDEIWVTSEFQRNAALASGVKREIFVMPFGVDPDYFHPQIKSFALPERFVFLAPVQWGESFASETLLRAFTDEFAPDEKVVLVMNVTSPAFAESSCLPRGLAAVPAAAGCSAEVEEAVEAMALPADRAPVVFVIDHEIEPYQSGCLYRSTDCVVLAGRAAESGEVAADALACGVPIVAVDWGANSSLIDGVRAIGVESGMVQAPEAGLRWADPSYDSMREALRKAVTTSDAAKRSALGHGGELRSRLSWDELAAKMTKRLDSIAGG</sequence>
<dbReference type="Gene3D" id="3.90.550.10">
    <property type="entry name" value="Spore Coat Polysaccharide Biosynthesis Protein SpsA, Chain A"/>
    <property type="match status" value="1"/>
</dbReference>
<dbReference type="EMBL" id="PHEX01000001">
    <property type="protein sequence ID" value="PKQ28948.1"/>
    <property type="molecule type" value="Genomic_DNA"/>
</dbReference>
<evidence type="ECO:0000259" key="1">
    <source>
        <dbReference type="Pfam" id="PF00535"/>
    </source>
</evidence>
<dbReference type="PANTHER" id="PTHR43179:SF7">
    <property type="entry name" value="RHAMNOSYLTRANSFERASE WBBL"/>
    <property type="match status" value="1"/>
</dbReference>
<proteinExistence type="predicted"/>
<dbReference type="SUPFAM" id="SSF53756">
    <property type="entry name" value="UDP-Glycosyltransferase/glycogen phosphorylase"/>
    <property type="match status" value="1"/>
</dbReference>
<dbReference type="PANTHER" id="PTHR43179">
    <property type="entry name" value="RHAMNOSYLTRANSFERASE WBBL"/>
    <property type="match status" value="1"/>
</dbReference>
<dbReference type="Pfam" id="PF00535">
    <property type="entry name" value="Glycos_transf_2"/>
    <property type="match status" value="1"/>
</dbReference>
<dbReference type="CDD" id="cd04186">
    <property type="entry name" value="GT_2_like_c"/>
    <property type="match status" value="1"/>
</dbReference>
<dbReference type="InterPro" id="IPR001173">
    <property type="entry name" value="Glyco_trans_2-like"/>
</dbReference>
<evidence type="ECO:0000313" key="2">
    <source>
        <dbReference type="EMBL" id="PKQ28948.1"/>
    </source>
</evidence>
<dbReference type="AlphaFoldDB" id="A0A2N3G8J5"/>
<reference evidence="2 3" key="1">
    <citation type="journal article" date="2017" name="ISME J.">
        <title>Potential for microbial H2 and metal transformations associated with novel bacteria and archaea in deep terrestrial subsurface sediments.</title>
        <authorList>
            <person name="Hernsdorf A.W."/>
            <person name="Amano Y."/>
            <person name="Miyakawa K."/>
            <person name="Ise K."/>
            <person name="Suzuki Y."/>
            <person name="Anantharaman K."/>
            <person name="Probst A."/>
            <person name="Burstein D."/>
            <person name="Thomas B.C."/>
            <person name="Banfield J.F."/>
        </authorList>
    </citation>
    <scope>NUCLEOTIDE SEQUENCE [LARGE SCALE GENOMIC DNA]</scope>
    <source>
        <strain evidence="2">HGW-Actinobacteria-3</strain>
    </source>
</reference>
<organism evidence="2 3">
    <name type="scientific">Candidatus Anoxymicrobium japonicum</name>
    <dbReference type="NCBI Taxonomy" id="2013648"/>
    <lineage>
        <taxon>Bacteria</taxon>
        <taxon>Bacillati</taxon>
        <taxon>Actinomycetota</taxon>
        <taxon>Candidatus Geothermincolia</taxon>
        <taxon>Candidatus Geothermincolales</taxon>
        <taxon>Candidatus Anoxymicrobiaceae</taxon>
        <taxon>Candidatus Anoxymicrobium</taxon>
    </lineage>
</organism>